<evidence type="ECO:0000256" key="4">
    <source>
        <dbReference type="ARBA" id="ARBA00022989"/>
    </source>
</evidence>
<feature type="transmembrane region" description="Helical" evidence="6">
    <location>
        <begin position="61"/>
        <end position="79"/>
    </location>
</feature>
<dbReference type="AlphaFoldDB" id="A0A8H7ML19"/>
<dbReference type="InterPro" id="IPR036259">
    <property type="entry name" value="MFS_trans_sf"/>
</dbReference>
<sequence length="535" mass="58162">MLGFHRRTRSLIPVKELAKYDVVPVEEDMYSYESECEGEEETEKHCTDAPGPTTQLRRKQLLLVYLVFFAEAIMASSLQPQLQMLLSSSDYCGNISTSYLRSILDCAYAFGGTTGLFWGYLADRMGRRRVTLIGLWSMVVCCLIMGFATNLASCAVFRFFAGMVSSAVVCTTLTMIGDLSVSAEERARNVARLPLISLCGSVGPLVQGMVSESLQAYGMVWEKFPTLGSELACAIVLFAIAMAASLMLKETLSLHYDLPTESMDLDCEKAAFLTRSSEDTNVTLVDFARPEPITITQFMQAPSLLVLLSSFCLLSLHAATFDVLLPHLGQSSTQQGGMGIPCDWLSIVVLMVRGIAAMAIFSLIPYTMEKYGLLNLYRTVSLLFPAIYIITPLLALLAACSGLAPFLSVFAILTKHILASGAFVLVTLLVLNTTPDAFSAGTVVGMMQVASLFKAFAVAVSGASYYVSSDVSVPVTNFALWTCLAIIGAAGAGLAWFVKERPSVGLDFQGEVLKWESIFDFDADDFEEKFVNGED</sequence>
<name>A0A8H7ML19_9PLEO</name>
<dbReference type="OrthoDB" id="419616at2759"/>
<feature type="transmembrane region" description="Helical" evidence="6">
    <location>
        <begin position="227"/>
        <end position="248"/>
    </location>
</feature>
<feature type="transmembrane region" description="Helical" evidence="6">
    <location>
        <begin position="410"/>
        <end position="431"/>
    </location>
</feature>
<comment type="subcellular location">
    <subcellularLocation>
        <location evidence="1">Membrane</location>
        <topology evidence="1">Multi-pass membrane protein</topology>
    </subcellularLocation>
</comment>
<comment type="caution">
    <text evidence="8">The sequence shown here is derived from an EMBL/GenBank/DDBJ whole genome shotgun (WGS) entry which is preliminary data.</text>
</comment>
<organism evidence="8 9">
    <name type="scientific">Ascochyta lentis</name>
    <dbReference type="NCBI Taxonomy" id="205686"/>
    <lineage>
        <taxon>Eukaryota</taxon>
        <taxon>Fungi</taxon>
        <taxon>Dikarya</taxon>
        <taxon>Ascomycota</taxon>
        <taxon>Pezizomycotina</taxon>
        <taxon>Dothideomycetes</taxon>
        <taxon>Pleosporomycetidae</taxon>
        <taxon>Pleosporales</taxon>
        <taxon>Pleosporineae</taxon>
        <taxon>Didymellaceae</taxon>
        <taxon>Ascochyta</taxon>
    </lineage>
</organism>
<feature type="transmembrane region" description="Helical" evidence="6">
    <location>
        <begin position="443"/>
        <end position="466"/>
    </location>
</feature>
<reference evidence="8" key="1">
    <citation type="submission" date="2018-12" db="EMBL/GenBank/DDBJ databases">
        <authorList>
            <person name="Syme R.A."/>
            <person name="Farfan-Caceres L."/>
            <person name="Lichtenzveig J."/>
        </authorList>
    </citation>
    <scope>NUCLEOTIDE SEQUENCE</scope>
    <source>
        <strain evidence="8">Al4</strain>
    </source>
</reference>
<evidence type="ECO:0000256" key="1">
    <source>
        <dbReference type="ARBA" id="ARBA00004141"/>
    </source>
</evidence>
<feature type="transmembrane region" description="Helical" evidence="6">
    <location>
        <begin position="304"/>
        <end position="324"/>
    </location>
</feature>
<dbReference type="GO" id="GO:0022857">
    <property type="term" value="F:transmembrane transporter activity"/>
    <property type="evidence" value="ECO:0007669"/>
    <property type="project" value="InterPro"/>
</dbReference>
<evidence type="ECO:0000256" key="5">
    <source>
        <dbReference type="ARBA" id="ARBA00023136"/>
    </source>
</evidence>
<dbReference type="Proteomes" id="UP000651452">
    <property type="component" value="Unassembled WGS sequence"/>
</dbReference>
<dbReference type="InterPro" id="IPR011701">
    <property type="entry name" value="MFS"/>
</dbReference>
<feature type="transmembrane region" description="Helical" evidence="6">
    <location>
        <begin position="478"/>
        <end position="498"/>
    </location>
</feature>
<evidence type="ECO:0000259" key="7">
    <source>
        <dbReference type="PROSITE" id="PS50850"/>
    </source>
</evidence>
<keyword evidence="9" id="KW-1185">Reference proteome</keyword>
<evidence type="ECO:0000256" key="6">
    <source>
        <dbReference type="SAM" id="Phobius"/>
    </source>
</evidence>
<feature type="transmembrane region" description="Helical" evidence="6">
    <location>
        <begin position="130"/>
        <end position="149"/>
    </location>
</feature>
<dbReference type="SUPFAM" id="SSF103473">
    <property type="entry name" value="MFS general substrate transporter"/>
    <property type="match status" value="1"/>
</dbReference>
<gene>
    <name evidence="8" type="ORF">EKO04_002299</name>
</gene>
<protein>
    <recommendedName>
        <fullName evidence="7">Major facilitator superfamily (MFS) profile domain-containing protein</fullName>
    </recommendedName>
</protein>
<feature type="transmembrane region" description="Helical" evidence="6">
    <location>
        <begin position="344"/>
        <end position="368"/>
    </location>
</feature>
<dbReference type="InterPro" id="IPR020846">
    <property type="entry name" value="MFS_dom"/>
</dbReference>
<keyword evidence="3 6" id="KW-0812">Transmembrane</keyword>
<dbReference type="GO" id="GO:0016020">
    <property type="term" value="C:membrane"/>
    <property type="evidence" value="ECO:0007669"/>
    <property type="project" value="UniProtKB-SubCell"/>
</dbReference>
<evidence type="ECO:0000256" key="2">
    <source>
        <dbReference type="ARBA" id="ARBA00022448"/>
    </source>
</evidence>
<evidence type="ECO:0000313" key="8">
    <source>
        <dbReference type="EMBL" id="KAF9699428.1"/>
    </source>
</evidence>
<feature type="domain" description="Major facilitator superfamily (MFS) profile" evidence="7">
    <location>
        <begin position="60"/>
        <end position="503"/>
    </location>
</feature>
<dbReference type="EMBL" id="RZGK01000004">
    <property type="protein sequence ID" value="KAF9699428.1"/>
    <property type="molecule type" value="Genomic_DNA"/>
</dbReference>
<keyword evidence="2" id="KW-0813">Transport</keyword>
<dbReference type="PANTHER" id="PTHR23504:SF6">
    <property type="entry name" value="MULTIDRUG TRANSPORTER, PUTATIVE (AFU_ORTHOLOGUE AFUA_4G08740)-RELATED"/>
    <property type="match status" value="1"/>
</dbReference>
<dbReference type="Gene3D" id="1.20.1250.20">
    <property type="entry name" value="MFS general substrate transporter like domains"/>
    <property type="match status" value="1"/>
</dbReference>
<feature type="transmembrane region" description="Helical" evidence="6">
    <location>
        <begin position="189"/>
        <end position="207"/>
    </location>
</feature>
<reference evidence="8" key="2">
    <citation type="submission" date="2020-09" db="EMBL/GenBank/DDBJ databases">
        <title>Reference genome assembly for Australian Ascochyta lentis isolate Al4.</title>
        <authorList>
            <person name="Lee R.C."/>
            <person name="Farfan-Caceres L.M."/>
            <person name="Debler J.W."/>
            <person name="Williams A.H."/>
            <person name="Henares B.M."/>
        </authorList>
    </citation>
    <scope>NUCLEOTIDE SEQUENCE</scope>
    <source>
        <strain evidence="8">Al4</strain>
    </source>
</reference>
<evidence type="ECO:0000313" key="9">
    <source>
        <dbReference type="Proteomes" id="UP000651452"/>
    </source>
</evidence>
<feature type="transmembrane region" description="Helical" evidence="6">
    <location>
        <begin position="155"/>
        <end position="177"/>
    </location>
</feature>
<accession>A0A8H7ML19</accession>
<keyword evidence="5 6" id="KW-0472">Membrane</keyword>
<dbReference type="PANTHER" id="PTHR23504">
    <property type="entry name" value="MAJOR FACILITATOR SUPERFAMILY DOMAIN-CONTAINING PROTEIN 10"/>
    <property type="match status" value="1"/>
</dbReference>
<dbReference type="Pfam" id="PF07690">
    <property type="entry name" value="MFS_1"/>
    <property type="match status" value="1"/>
</dbReference>
<keyword evidence="4 6" id="KW-1133">Transmembrane helix</keyword>
<dbReference type="PROSITE" id="PS50850">
    <property type="entry name" value="MFS"/>
    <property type="match status" value="1"/>
</dbReference>
<feature type="transmembrane region" description="Helical" evidence="6">
    <location>
        <begin position="99"/>
        <end position="118"/>
    </location>
</feature>
<evidence type="ECO:0000256" key="3">
    <source>
        <dbReference type="ARBA" id="ARBA00022692"/>
    </source>
</evidence>
<proteinExistence type="predicted"/>
<feature type="transmembrane region" description="Helical" evidence="6">
    <location>
        <begin position="380"/>
        <end position="404"/>
    </location>
</feature>